<dbReference type="OrthoDB" id="14763at2157"/>
<dbReference type="GO" id="GO:0003677">
    <property type="term" value="F:DNA binding"/>
    <property type="evidence" value="ECO:0007669"/>
    <property type="project" value="UniProtKB-KW"/>
</dbReference>
<dbReference type="PROSITE" id="PS51078">
    <property type="entry name" value="ICLR_ED"/>
    <property type="match status" value="1"/>
</dbReference>
<accession>A0A6B0VKY3</accession>
<evidence type="ECO:0000313" key="6">
    <source>
        <dbReference type="EMBL" id="MXV61767.1"/>
    </source>
</evidence>
<evidence type="ECO:0000256" key="2">
    <source>
        <dbReference type="ARBA" id="ARBA00023125"/>
    </source>
</evidence>
<dbReference type="PANTHER" id="PTHR30136">
    <property type="entry name" value="HELIX-TURN-HELIX TRANSCRIPTIONAL REGULATOR, ICLR FAMILY"/>
    <property type="match status" value="1"/>
</dbReference>
<dbReference type="Gene3D" id="3.30.450.40">
    <property type="match status" value="1"/>
</dbReference>
<dbReference type="RefSeq" id="WP_160063933.1">
    <property type="nucleotide sequence ID" value="NZ_WUYX01000024.1"/>
</dbReference>
<dbReference type="InterPro" id="IPR005471">
    <property type="entry name" value="Tscrpt_reg_IclR_N"/>
</dbReference>
<dbReference type="InterPro" id="IPR029016">
    <property type="entry name" value="GAF-like_dom_sf"/>
</dbReference>
<dbReference type="InterPro" id="IPR036390">
    <property type="entry name" value="WH_DNA-bd_sf"/>
</dbReference>
<sequence length="254" mass="28520">MGMDEGDETDAGVSTTRKTFDILEALKVEEGVTITDLTRRTGLSKSTVYRHLTTLTDMGYVVERDGDYYIGFRLVEISEQARTRKTGYTAAKRKVFELGQETDERAIFIVEEEGEAVYVHRYGSLSDTMIGKRRPLHSLASGKVILAEWDDDRVADFIDEKGLEAMTSNTITDPDALYAELDRIRERGYAVNNQEHMDGLCGVSVPVYTPDDELLGALGAFGPVSRFKDEYVHEELPNRLWDKAGEIRVTLAYG</sequence>
<name>A0A6B0VKY3_9EURY</name>
<dbReference type="InterPro" id="IPR011991">
    <property type="entry name" value="ArsR-like_HTH"/>
</dbReference>
<dbReference type="InterPro" id="IPR036388">
    <property type="entry name" value="WH-like_DNA-bd_sf"/>
</dbReference>
<dbReference type="Pfam" id="PF01614">
    <property type="entry name" value="IclR_C"/>
    <property type="match status" value="1"/>
</dbReference>
<evidence type="ECO:0000259" key="4">
    <source>
        <dbReference type="PROSITE" id="PS51077"/>
    </source>
</evidence>
<dbReference type="GO" id="GO:0045892">
    <property type="term" value="P:negative regulation of DNA-templated transcription"/>
    <property type="evidence" value="ECO:0007669"/>
    <property type="project" value="TreeGrafter"/>
</dbReference>
<keyword evidence="3" id="KW-0804">Transcription</keyword>
<evidence type="ECO:0000256" key="1">
    <source>
        <dbReference type="ARBA" id="ARBA00023015"/>
    </source>
</evidence>
<dbReference type="SUPFAM" id="SSF55781">
    <property type="entry name" value="GAF domain-like"/>
    <property type="match status" value="1"/>
</dbReference>
<protein>
    <submittedName>
        <fullName evidence="6">Helix-turn-helix domain-containing protein</fullName>
    </submittedName>
</protein>
<dbReference type="SMART" id="SM00346">
    <property type="entry name" value="HTH_ICLR"/>
    <property type="match status" value="1"/>
</dbReference>
<organism evidence="6 7">
    <name type="scientific">Natronorubrum halalkaliphilum</name>
    <dbReference type="NCBI Taxonomy" id="2691917"/>
    <lineage>
        <taxon>Archaea</taxon>
        <taxon>Methanobacteriati</taxon>
        <taxon>Methanobacteriota</taxon>
        <taxon>Stenosarchaea group</taxon>
        <taxon>Halobacteria</taxon>
        <taxon>Halobacteriales</taxon>
        <taxon>Natrialbaceae</taxon>
        <taxon>Natronorubrum</taxon>
    </lineage>
</organism>
<feature type="domain" description="IclR-ED" evidence="5">
    <location>
        <begin position="73"/>
        <end position="253"/>
    </location>
</feature>
<feature type="domain" description="HTH iclR-type" evidence="4">
    <location>
        <begin position="13"/>
        <end position="72"/>
    </location>
</feature>
<dbReference type="EMBL" id="WUYX01000024">
    <property type="protein sequence ID" value="MXV61767.1"/>
    <property type="molecule type" value="Genomic_DNA"/>
</dbReference>
<dbReference type="Pfam" id="PF09339">
    <property type="entry name" value="HTH_IclR"/>
    <property type="match status" value="1"/>
</dbReference>
<dbReference type="Gene3D" id="1.10.10.10">
    <property type="entry name" value="Winged helix-like DNA-binding domain superfamily/Winged helix DNA-binding domain"/>
    <property type="match status" value="1"/>
</dbReference>
<dbReference type="InterPro" id="IPR050707">
    <property type="entry name" value="HTH_MetabolicPath_Reg"/>
</dbReference>
<dbReference type="PANTHER" id="PTHR30136:SF35">
    <property type="entry name" value="HTH-TYPE TRANSCRIPTIONAL REGULATOR RV1719"/>
    <property type="match status" value="1"/>
</dbReference>
<evidence type="ECO:0000259" key="5">
    <source>
        <dbReference type="PROSITE" id="PS51078"/>
    </source>
</evidence>
<reference evidence="6 7" key="1">
    <citation type="submission" date="2020-01" db="EMBL/GenBank/DDBJ databases">
        <title>Natronorubrum sp. JWXQ-INN 674 isolated from Inner Mongolia Autonomous Region of China.</title>
        <authorList>
            <person name="Xue Q."/>
        </authorList>
    </citation>
    <scope>NUCLEOTIDE SEQUENCE [LARGE SCALE GENOMIC DNA]</scope>
    <source>
        <strain evidence="6 7">JWXQ-INN-674</strain>
    </source>
</reference>
<evidence type="ECO:0000256" key="3">
    <source>
        <dbReference type="ARBA" id="ARBA00023163"/>
    </source>
</evidence>
<keyword evidence="2" id="KW-0238">DNA-binding</keyword>
<dbReference type="InterPro" id="IPR014757">
    <property type="entry name" value="Tscrpt_reg_IclR_C"/>
</dbReference>
<keyword evidence="1" id="KW-0805">Transcription regulation</keyword>
<dbReference type="GO" id="GO:0003700">
    <property type="term" value="F:DNA-binding transcription factor activity"/>
    <property type="evidence" value="ECO:0007669"/>
    <property type="project" value="TreeGrafter"/>
</dbReference>
<gene>
    <name evidence="6" type="ORF">GS429_06750</name>
</gene>
<dbReference type="CDD" id="cd00090">
    <property type="entry name" value="HTH_ARSR"/>
    <property type="match status" value="1"/>
</dbReference>
<dbReference type="SUPFAM" id="SSF46785">
    <property type="entry name" value="Winged helix' DNA-binding domain"/>
    <property type="match status" value="1"/>
</dbReference>
<comment type="caution">
    <text evidence="6">The sequence shown here is derived from an EMBL/GenBank/DDBJ whole genome shotgun (WGS) entry which is preliminary data.</text>
</comment>
<dbReference type="AlphaFoldDB" id="A0A6B0VKY3"/>
<dbReference type="PROSITE" id="PS51077">
    <property type="entry name" value="HTH_ICLR"/>
    <property type="match status" value="1"/>
</dbReference>
<evidence type="ECO:0000313" key="7">
    <source>
        <dbReference type="Proteomes" id="UP000434101"/>
    </source>
</evidence>
<keyword evidence="7" id="KW-1185">Reference proteome</keyword>
<proteinExistence type="predicted"/>
<dbReference type="Proteomes" id="UP000434101">
    <property type="component" value="Unassembled WGS sequence"/>
</dbReference>